<keyword evidence="10" id="KW-1185">Reference proteome</keyword>
<dbReference type="InterPro" id="IPR003593">
    <property type="entry name" value="AAA+_ATPase"/>
</dbReference>
<keyword evidence="6 9" id="KW-0067">ATP-binding</keyword>
<dbReference type="InterPro" id="IPR013563">
    <property type="entry name" value="Oligopep_ABC_C"/>
</dbReference>
<sequence length="342" mass="37985">MHSPQVKLESSANLQENMLLEVNGLKTYFQMEKGKVAKAVDNVSFSINKGETVALVGESGSGKSITSLSIMRLIPKPPGEIVEGSIFLEGKELLTLPEDEMANVRGNDIGMIFQEPMTSLDPVFTIGNQIVESLMRHQKIKKSEAYEKAIELLKIVGFSRAEVIINEYPHQLSGGMRQRVMIAIAMSNNPKLLIADEPTTALDVTVQAQILNLMMDMKKKYGSSILLITHDMGVVAEVADRVLVMYAGQIVEEALVKDLFLKTKHPYTKALLKTIPNIEVELHRLDSIPGTVPPAHLFPKGCRFAERCTYAMAKCHEEDPSLIENSPDHKVRCHLYEREGGM</sequence>
<dbReference type="AlphaFoldDB" id="A0A544TSX9"/>
<reference evidence="9 10" key="1">
    <citation type="submission" date="2019-06" db="EMBL/GenBank/DDBJ databases">
        <title>Psychrobacillus vulpis sp. nov., a new species isolated from feces of a red fox that inhabits in The Tablas de Daimiel Natural Park, Albacete, Spain.</title>
        <authorList>
            <person name="Rodriguez M."/>
            <person name="Reina J.C."/>
            <person name="Bejar V."/>
            <person name="Llamas I."/>
        </authorList>
    </citation>
    <scope>NUCLEOTIDE SEQUENCE [LARGE SCALE GENOMIC DNA]</scope>
    <source>
        <strain evidence="9 10">Z8</strain>
    </source>
</reference>
<dbReference type="Pfam" id="PF00005">
    <property type="entry name" value="ABC_tran"/>
    <property type="match status" value="1"/>
</dbReference>
<accession>A0A544TSX9</accession>
<dbReference type="CDD" id="cd03257">
    <property type="entry name" value="ABC_NikE_OppD_transporters"/>
    <property type="match status" value="1"/>
</dbReference>
<comment type="caution">
    <text evidence="9">The sequence shown here is derived from an EMBL/GenBank/DDBJ whole genome shotgun (WGS) entry which is preliminary data.</text>
</comment>
<evidence type="ECO:0000256" key="7">
    <source>
        <dbReference type="ARBA" id="ARBA00023136"/>
    </source>
</evidence>
<evidence type="ECO:0000256" key="2">
    <source>
        <dbReference type="ARBA" id="ARBA00005417"/>
    </source>
</evidence>
<keyword evidence="7" id="KW-0472">Membrane</keyword>
<dbReference type="InterPro" id="IPR027417">
    <property type="entry name" value="P-loop_NTPase"/>
</dbReference>
<dbReference type="GO" id="GO:0005524">
    <property type="term" value="F:ATP binding"/>
    <property type="evidence" value="ECO:0007669"/>
    <property type="project" value="UniProtKB-KW"/>
</dbReference>
<dbReference type="GO" id="GO:0015833">
    <property type="term" value="P:peptide transport"/>
    <property type="evidence" value="ECO:0007669"/>
    <property type="project" value="InterPro"/>
</dbReference>
<dbReference type="Pfam" id="PF08352">
    <property type="entry name" value="oligo_HPY"/>
    <property type="match status" value="1"/>
</dbReference>
<evidence type="ECO:0000256" key="6">
    <source>
        <dbReference type="ARBA" id="ARBA00022840"/>
    </source>
</evidence>
<dbReference type="GO" id="GO:0005886">
    <property type="term" value="C:plasma membrane"/>
    <property type="evidence" value="ECO:0007669"/>
    <property type="project" value="UniProtKB-SubCell"/>
</dbReference>
<dbReference type="Proteomes" id="UP000316626">
    <property type="component" value="Unassembled WGS sequence"/>
</dbReference>
<dbReference type="Gene3D" id="3.40.50.300">
    <property type="entry name" value="P-loop containing nucleotide triphosphate hydrolases"/>
    <property type="match status" value="1"/>
</dbReference>
<evidence type="ECO:0000256" key="3">
    <source>
        <dbReference type="ARBA" id="ARBA00022448"/>
    </source>
</evidence>
<evidence type="ECO:0000256" key="5">
    <source>
        <dbReference type="ARBA" id="ARBA00022741"/>
    </source>
</evidence>
<dbReference type="SUPFAM" id="SSF52540">
    <property type="entry name" value="P-loop containing nucleoside triphosphate hydrolases"/>
    <property type="match status" value="1"/>
</dbReference>
<dbReference type="FunFam" id="3.40.50.300:FF:000016">
    <property type="entry name" value="Oligopeptide ABC transporter ATP-binding component"/>
    <property type="match status" value="1"/>
</dbReference>
<keyword evidence="5" id="KW-0547">Nucleotide-binding</keyword>
<dbReference type="SMART" id="SM00382">
    <property type="entry name" value="AAA"/>
    <property type="match status" value="1"/>
</dbReference>
<dbReference type="InterPro" id="IPR003439">
    <property type="entry name" value="ABC_transporter-like_ATP-bd"/>
</dbReference>
<evidence type="ECO:0000256" key="4">
    <source>
        <dbReference type="ARBA" id="ARBA00022475"/>
    </source>
</evidence>
<name>A0A544TSX9_9BACI</name>
<comment type="similarity">
    <text evidence="2">Belongs to the ABC transporter superfamily.</text>
</comment>
<dbReference type="RefSeq" id="WP_142641930.1">
    <property type="nucleotide sequence ID" value="NZ_VDGI01000005.1"/>
</dbReference>
<comment type="subcellular location">
    <subcellularLocation>
        <location evidence="1">Cell membrane</location>
        <topology evidence="1">Peripheral membrane protein</topology>
    </subcellularLocation>
</comment>
<dbReference type="GO" id="GO:0016887">
    <property type="term" value="F:ATP hydrolysis activity"/>
    <property type="evidence" value="ECO:0007669"/>
    <property type="project" value="InterPro"/>
</dbReference>
<protein>
    <submittedName>
        <fullName evidence="9">ABC transporter ATP-binding protein</fullName>
    </submittedName>
</protein>
<feature type="domain" description="ABC transporter" evidence="8">
    <location>
        <begin position="20"/>
        <end position="272"/>
    </location>
</feature>
<dbReference type="PANTHER" id="PTHR43297:SF2">
    <property type="entry name" value="DIPEPTIDE TRANSPORT ATP-BINDING PROTEIN DPPD"/>
    <property type="match status" value="1"/>
</dbReference>
<proteinExistence type="inferred from homology"/>
<organism evidence="9 10">
    <name type="scientific">Psychrobacillus vulpis</name>
    <dbReference type="NCBI Taxonomy" id="2325572"/>
    <lineage>
        <taxon>Bacteria</taxon>
        <taxon>Bacillati</taxon>
        <taxon>Bacillota</taxon>
        <taxon>Bacilli</taxon>
        <taxon>Bacillales</taxon>
        <taxon>Bacillaceae</taxon>
        <taxon>Psychrobacillus</taxon>
    </lineage>
</organism>
<dbReference type="OrthoDB" id="9802264at2"/>
<gene>
    <name evidence="9" type="ORF">FG384_07305</name>
</gene>
<keyword evidence="3" id="KW-0813">Transport</keyword>
<evidence type="ECO:0000259" key="8">
    <source>
        <dbReference type="PROSITE" id="PS50893"/>
    </source>
</evidence>
<dbReference type="EMBL" id="VDGI01000005">
    <property type="protein sequence ID" value="TQR20549.1"/>
    <property type="molecule type" value="Genomic_DNA"/>
</dbReference>
<evidence type="ECO:0000313" key="10">
    <source>
        <dbReference type="Proteomes" id="UP000316626"/>
    </source>
</evidence>
<keyword evidence="4" id="KW-1003">Cell membrane</keyword>
<dbReference type="PROSITE" id="PS00211">
    <property type="entry name" value="ABC_TRANSPORTER_1"/>
    <property type="match status" value="1"/>
</dbReference>
<dbReference type="PROSITE" id="PS50893">
    <property type="entry name" value="ABC_TRANSPORTER_2"/>
    <property type="match status" value="1"/>
</dbReference>
<dbReference type="PANTHER" id="PTHR43297">
    <property type="entry name" value="OLIGOPEPTIDE TRANSPORT ATP-BINDING PROTEIN APPD"/>
    <property type="match status" value="1"/>
</dbReference>
<evidence type="ECO:0000256" key="1">
    <source>
        <dbReference type="ARBA" id="ARBA00004202"/>
    </source>
</evidence>
<dbReference type="NCBIfam" id="TIGR01727">
    <property type="entry name" value="oligo_HPY"/>
    <property type="match status" value="1"/>
</dbReference>
<evidence type="ECO:0000313" key="9">
    <source>
        <dbReference type="EMBL" id="TQR20549.1"/>
    </source>
</evidence>
<dbReference type="InterPro" id="IPR017871">
    <property type="entry name" value="ABC_transporter-like_CS"/>
</dbReference>
<dbReference type="InterPro" id="IPR050388">
    <property type="entry name" value="ABC_Ni/Peptide_Import"/>
</dbReference>